<proteinExistence type="predicted"/>
<sequence length="154" mass="17090">MRSVDLRPELLPSPVSRQRLDELSCEIHRIADLVTASSEDADEAIQAFNEATGHDYEAFDFAHYSGSRSVEDFAAEAARPARPQVADITRDELVEIVSRVLAASPESDYYLRLLEANVLHPEVSSLILHPPEGLEGACAEQIVDEALRYRPLAF</sequence>
<reference evidence="1 2" key="1">
    <citation type="journal article" date="2019" name="Int. J. Syst. Evol. Microbiol.">
        <title>Streptomyces cadmiisoli sp. nov., a novel actinomycete isolated from cadmium-contaminated soil.</title>
        <authorList>
            <person name="Li K."/>
            <person name="Tang X."/>
            <person name="Zhao J."/>
            <person name="Guo Y."/>
            <person name="Tang Y."/>
            <person name="Gao J."/>
        </authorList>
    </citation>
    <scope>NUCLEOTIDE SEQUENCE [LARGE SCALE GENOMIC DNA]</scope>
    <source>
        <strain evidence="1 2">ZFG47</strain>
    </source>
</reference>
<dbReference type="EMBL" id="CP030073">
    <property type="protein sequence ID" value="AWW41680.1"/>
    <property type="molecule type" value="Genomic_DNA"/>
</dbReference>
<dbReference type="KEGG" id="scad:DN051_37720"/>
<dbReference type="AlphaFoldDB" id="A0A2Z4J9R8"/>
<dbReference type="Gene3D" id="1.10.1200.20">
    <property type="entry name" value="Colicin E immunity protein"/>
    <property type="match status" value="1"/>
</dbReference>
<name>A0A2Z4J9R8_9ACTN</name>
<dbReference type="Proteomes" id="UP000249616">
    <property type="component" value="Chromosome"/>
</dbReference>
<evidence type="ECO:0000313" key="1">
    <source>
        <dbReference type="EMBL" id="AWW41680.1"/>
    </source>
</evidence>
<dbReference type="InterPro" id="IPR035900">
    <property type="entry name" value="Colicin_E_sf"/>
</dbReference>
<protein>
    <submittedName>
        <fullName evidence="1">Uncharacterized protein</fullName>
    </submittedName>
</protein>
<accession>A0A2Z4J9R8</accession>
<organism evidence="1 2">
    <name type="scientific">Streptomyces cadmiisoli</name>
    <dbReference type="NCBI Taxonomy" id="2184053"/>
    <lineage>
        <taxon>Bacteria</taxon>
        <taxon>Bacillati</taxon>
        <taxon>Actinomycetota</taxon>
        <taxon>Actinomycetes</taxon>
        <taxon>Kitasatosporales</taxon>
        <taxon>Streptomycetaceae</taxon>
        <taxon>Streptomyces</taxon>
        <taxon>Streptomyces aurantiacus group</taxon>
    </lineage>
</organism>
<gene>
    <name evidence="1" type="ORF">DN051_37720</name>
</gene>
<evidence type="ECO:0000313" key="2">
    <source>
        <dbReference type="Proteomes" id="UP000249616"/>
    </source>
</evidence>
<keyword evidence="2" id="KW-1185">Reference proteome</keyword>